<proteinExistence type="predicted"/>
<evidence type="ECO:0000313" key="2">
    <source>
        <dbReference type="Proteomes" id="UP000799754"/>
    </source>
</evidence>
<protein>
    <submittedName>
        <fullName evidence="1">Uncharacterized protein</fullName>
    </submittedName>
</protein>
<gene>
    <name evidence="1" type="ORF">BU25DRAFT_390906</name>
</gene>
<sequence>MSHSTSQKSDNVLEFLCDRRFHRQFTFTQSKKRYRVSYSDYGSITSKSVVLFFGGLMGGRLSYSPLDQLAKSHNIRIIHPDRPGIGGKRPYVAFFAPWVHPSHSGIKHLQAAELLPASMIGKFSSLAKFVNGTITPLTGMSTGLSSTVSNALKSSLPQFVVPEVPIPLEPIPGDERPNESDKSNLDLNDAAVVEGLRSLIPTFLFAEAVNGVGQDAQLCLRKPRSIPWSTPSRHWEDIDDAVRQLEHSIHEGEDESQEWRVWMVDAFHAETDSMVGEKGRVWFDACWMRDEAATSNSQDVFEYNSQVMKGSDHDFILDPVFGASEAWLKRVSESFGGGAVDEVVVSSP</sequence>
<organism evidence="1 2">
    <name type="scientific">Macroventuria anomochaeta</name>
    <dbReference type="NCBI Taxonomy" id="301207"/>
    <lineage>
        <taxon>Eukaryota</taxon>
        <taxon>Fungi</taxon>
        <taxon>Dikarya</taxon>
        <taxon>Ascomycota</taxon>
        <taxon>Pezizomycotina</taxon>
        <taxon>Dothideomycetes</taxon>
        <taxon>Pleosporomycetidae</taxon>
        <taxon>Pleosporales</taxon>
        <taxon>Pleosporineae</taxon>
        <taxon>Didymellaceae</taxon>
        <taxon>Macroventuria</taxon>
    </lineage>
</organism>
<dbReference type="Proteomes" id="UP000799754">
    <property type="component" value="Unassembled WGS sequence"/>
</dbReference>
<dbReference type="EMBL" id="MU006713">
    <property type="protein sequence ID" value="KAF2628336.1"/>
    <property type="molecule type" value="Genomic_DNA"/>
</dbReference>
<name>A0ACB6S2F8_9PLEO</name>
<reference evidence="1" key="1">
    <citation type="journal article" date="2020" name="Stud. Mycol.">
        <title>101 Dothideomycetes genomes: a test case for predicting lifestyles and emergence of pathogens.</title>
        <authorList>
            <person name="Haridas S."/>
            <person name="Albert R."/>
            <person name="Binder M."/>
            <person name="Bloem J."/>
            <person name="Labutti K."/>
            <person name="Salamov A."/>
            <person name="Andreopoulos B."/>
            <person name="Baker S."/>
            <person name="Barry K."/>
            <person name="Bills G."/>
            <person name="Bluhm B."/>
            <person name="Cannon C."/>
            <person name="Castanera R."/>
            <person name="Culley D."/>
            <person name="Daum C."/>
            <person name="Ezra D."/>
            <person name="Gonzalez J."/>
            <person name="Henrissat B."/>
            <person name="Kuo A."/>
            <person name="Liang C."/>
            <person name="Lipzen A."/>
            <person name="Lutzoni F."/>
            <person name="Magnuson J."/>
            <person name="Mondo S."/>
            <person name="Nolan M."/>
            <person name="Ohm R."/>
            <person name="Pangilinan J."/>
            <person name="Park H.-J."/>
            <person name="Ramirez L."/>
            <person name="Alfaro M."/>
            <person name="Sun H."/>
            <person name="Tritt A."/>
            <person name="Yoshinaga Y."/>
            <person name="Zwiers L.-H."/>
            <person name="Turgeon B."/>
            <person name="Goodwin S."/>
            <person name="Spatafora J."/>
            <person name="Crous P."/>
            <person name="Grigoriev I."/>
        </authorList>
    </citation>
    <scope>NUCLEOTIDE SEQUENCE</scope>
    <source>
        <strain evidence="1">CBS 525.71</strain>
    </source>
</reference>
<evidence type="ECO:0000313" key="1">
    <source>
        <dbReference type="EMBL" id="KAF2628336.1"/>
    </source>
</evidence>
<comment type="caution">
    <text evidence="1">The sequence shown here is derived from an EMBL/GenBank/DDBJ whole genome shotgun (WGS) entry which is preliminary data.</text>
</comment>
<keyword evidence="2" id="KW-1185">Reference proteome</keyword>
<accession>A0ACB6S2F8</accession>